<feature type="transmembrane region" description="Helical" evidence="1">
    <location>
        <begin position="44"/>
        <end position="67"/>
    </location>
</feature>
<evidence type="ECO:0000256" key="1">
    <source>
        <dbReference type="SAM" id="Phobius"/>
    </source>
</evidence>
<name>A0A161IKC5_ANAPH</name>
<accession>A0A161IKC5</accession>
<keyword evidence="1" id="KW-0472">Membrane</keyword>
<protein>
    <submittedName>
        <fullName evidence="2">Uncharacterized protein</fullName>
    </submittedName>
</protein>
<evidence type="ECO:0000313" key="3">
    <source>
        <dbReference type="Proteomes" id="UP000053801"/>
    </source>
</evidence>
<gene>
    <name evidence="2" type="ORF">P029_03965</name>
</gene>
<keyword evidence="1" id="KW-0812">Transmembrane</keyword>
<proteinExistence type="predicted"/>
<keyword evidence="1" id="KW-1133">Transmembrane helix</keyword>
<dbReference type="EMBL" id="CP015376">
    <property type="protein sequence ID" value="ANC34485.1"/>
    <property type="molecule type" value="Genomic_DNA"/>
</dbReference>
<organism evidence="2 3">
    <name type="scientific">Anaplasma phagocytophilum str. Norway variant2</name>
    <dbReference type="NCBI Taxonomy" id="1392507"/>
    <lineage>
        <taxon>Bacteria</taxon>
        <taxon>Pseudomonadati</taxon>
        <taxon>Pseudomonadota</taxon>
        <taxon>Alphaproteobacteria</taxon>
        <taxon>Rickettsiales</taxon>
        <taxon>Anaplasmataceae</taxon>
        <taxon>Anaplasma</taxon>
        <taxon>phagocytophilum group</taxon>
    </lineage>
</organism>
<evidence type="ECO:0000313" key="2">
    <source>
        <dbReference type="EMBL" id="ANC34485.1"/>
    </source>
</evidence>
<reference evidence="2 3" key="2">
    <citation type="journal article" date="2014" name="Pathogens">
        <title>Comparative Genomics Identifies a Potential Marker of Human-Virulent Anaplasma phagocytophilum.</title>
        <authorList>
            <person name="Al-Khedery B."/>
            <person name="Barbet A.F."/>
        </authorList>
    </citation>
    <scope>NUCLEOTIDE SEQUENCE [LARGE SCALE GENOMIC DNA]</scope>
    <source>
        <strain evidence="2 3">Norway variant2</strain>
    </source>
</reference>
<dbReference type="Proteomes" id="UP000053801">
    <property type="component" value="Chromosome"/>
</dbReference>
<dbReference type="AlphaFoldDB" id="A0A161IKC5"/>
<sequence>MRHQLHLLYLLQHHDLPDQNLNAKVMNHATAIQIITFNLRIKGFLAYTILFGELLSIGITATLFPALHGISAVSNTSSPEAIALDLPILQLTEFLLELHNPLFKTPSLLFFISAMPG</sequence>
<reference evidence="2 3" key="1">
    <citation type="journal article" date="2013" name="Pathogens">
        <title>An Emerging Tick-Borne Disease of Humans Is Caused by a Subset of Strains with Conserved Genome Structure.</title>
        <authorList>
            <person name="Barbet A.F."/>
            <person name="Al-Khedery B."/>
            <person name="Stuen S."/>
            <person name="Granquist E.G."/>
            <person name="Felsheim R.F."/>
            <person name="Munderloh U.G."/>
        </authorList>
    </citation>
    <scope>NUCLEOTIDE SEQUENCE [LARGE SCALE GENOMIC DNA]</scope>
    <source>
        <strain evidence="2 3">Norway variant2</strain>
    </source>
</reference>